<dbReference type="InterPro" id="IPR036551">
    <property type="entry name" value="Flavin_trans-like"/>
</dbReference>
<dbReference type="AlphaFoldDB" id="A0A538SNC1"/>
<proteinExistence type="inferred from homology"/>
<keyword evidence="3" id="KW-0288">FMN</keyword>
<evidence type="ECO:0000313" key="6">
    <source>
        <dbReference type="EMBL" id="TMQ52866.1"/>
    </source>
</evidence>
<comment type="function">
    <text evidence="3">Catalyzes two sequential steps in the biosynthesis of coenzyme A. In the first step cysteine is conjugated to 4'-phosphopantothenate to form 4-phosphopantothenoylcysteine. In the second step the latter compound is decarboxylated to form 4'-phosphopantotheine.</text>
</comment>
<evidence type="ECO:0000256" key="1">
    <source>
        <dbReference type="ARBA" id="ARBA00022793"/>
    </source>
</evidence>
<reference evidence="8 9" key="1">
    <citation type="journal article" date="2019" name="Nat. Microbiol.">
        <title>Mediterranean grassland soil C-N compound turnover is dependent on rainfall and depth, and is mediated by genomically divergent microorganisms.</title>
        <authorList>
            <person name="Diamond S."/>
            <person name="Andeer P.F."/>
            <person name="Li Z."/>
            <person name="Crits-Christoph A."/>
            <person name="Burstein D."/>
            <person name="Anantharaman K."/>
            <person name="Lane K.R."/>
            <person name="Thomas B.C."/>
            <person name="Pan C."/>
            <person name="Northen T.R."/>
            <person name="Banfield J.F."/>
        </authorList>
    </citation>
    <scope>NUCLEOTIDE SEQUENCE [LARGE SCALE GENOMIC DNA]</scope>
    <source>
        <strain evidence="6">WS_4</strain>
        <strain evidence="7">WS_7</strain>
    </source>
</reference>
<keyword evidence="3" id="KW-0479">Metal-binding</keyword>
<dbReference type="EMBL" id="VBOU01000093">
    <property type="protein sequence ID" value="TMQ52866.1"/>
    <property type="molecule type" value="Genomic_DNA"/>
</dbReference>
<dbReference type="GO" id="GO:0004633">
    <property type="term" value="F:phosphopantothenoylcysteine decarboxylase activity"/>
    <property type="evidence" value="ECO:0007669"/>
    <property type="project" value="UniProtKB-UniRule"/>
</dbReference>
<dbReference type="Proteomes" id="UP000317366">
    <property type="component" value="Unassembled WGS sequence"/>
</dbReference>
<feature type="binding site" evidence="3">
    <location>
        <position position="401"/>
    </location>
    <ligand>
        <name>CTP</name>
        <dbReference type="ChEBI" id="CHEBI:37563"/>
    </ligand>
</feature>
<feature type="region of interest" description="Phosphopantothenate--cysteine ligase" evidence="3">
    <location>
        <begin position="251"/>
        <end position="463"/>
    </location>
</feature>
<comment type="pathway">
    <text evidence="3">Cofactor biosynthesis; coenzyme A biosynthesis; CoA from (R)-pantothenate: step 3/5.</text>
</comment>
<comment type="pathway">
    <text evidence="3">Cofactor biosynthesis; coenzyme A biosynthesis; CoA from (R)-pantothenate: step 2/5.</text>
</comment>
<dbReference type="Gene3D" id="3.40.50.1950">
    <property type="entry name" value="Flavin prenyltransferase-like"/>
    <property type="match status" value="1"/>
</dbReference>
<comment type="similarity">
    <text evidence="3">In the N-terminal section; belongs to the HFCD (homo-oligomeric flavin containing Cys decarboxylase) superfamily.</text>
</comment>
<feature type="binding site" evidence="3">
    <location>
        <position position="339"/>
    </location>
    <ligand>
        <name>CTP</name>
        <dbReference type="ChEBI" id="CHEBI:37563"/>
    </ligand>
</feature>
<sequence length="463" mass="49178">MATRSGLEQARVLLAITGGIAAYKAPELVRLLAKEGALVSVILTRNARRFVTRDALRAVTHGPVLSNLFEAQALGQGPWFPGSPPSSLGMAHIGMAREADLFLIAPATANLLAKLAHGLADDLLSTALLATRAPVLIAPAMNVAMWAHAAVRENVRILRERGVSFVDPEEGELADGEWGMGRMAALETIVAAVRAVMPAERPAKGGAADAAPGRLPRAAREIARPVEAPYGTSPGPQGLSLVSQPLWGRTVVITAGGTEEPIDPVRVITNRSSGKMGFALADEARRMGAQVKLIVARTSAPPPDGIPRFEALTGDAMASAVRDAMRDADALIMAAAVSDFAPAKPSDSKLKRRESGVTLELRATQDILASIRKEFPKKQIVGFAIETEDEERGGMEKLKRKGLDLIAINNPLKPGSAFGSDQNEVILLDRSGEAEHLGLRSKRDVARAILHRVARALETEVVR</sequence>
<dbReference type="SUPFAM" id="SSF52507">
    <property type="entry name" value="Homo-oligomeric flavin-containing Cys decarboxylases, HFCD"/>
    <property type="match status" value="1"/>
</dbReference>
<feature type="binding site" evidence="3">
    <location>
        <position position="349"/>
    </location>
    <ligand>
        <name>CTP</name>
        <dbReference type="ChEBI" id="CHEBI:37563"/>
    </ligand>
</feature>
<dbReference type="Pfam" id="PF04127">
    <property type="entry name" value="DFP"/>
    <property type="match status" value="1"/>
</dbReference>
<dbReference type="GO" id="GO:0015937">
    <property type="term" value="P:coenzyme A biosynthetic process"/>
    <property type="evidence" value="ECO:0007669"/>
    <property type="project" value="UniProtKB-UniRule"/>
</dbReference>
<keyword evidence="3" id="KW-0436">Ligase</keyword>
<protein>
    <recommendedName>
        <fullName evidence="3">Coenzyme A biosynthesis bifunctional protein CoaBC</fullName>
    </recommendedName>
    <alternativeName>
        <fullName evidence="3">DNA/pantothenate metabolism flavoprotein</fullName>
    </alternativeName>
    <alternativeName>
        <fullName evidence="3">Phosphopantothenoylcysteine synthetase/decarboxylase</fullName>
        <shortName evidence="3">PPCS-PPCDC</shortName>
    </alternativeName>
    <domain>
        <recommendedName>
            <fullName evidence="3">Phosphopantothenoylcysteine decarboxylase</fullName>
            <shortName evidence="3">PPC decarboxylase</shortName>
            <shortName evidence="3">PPC-DC</shortName>
            <ecNumber evidence="3">4.1.1.36</ecNumber>
        </recommendedName>
        <alternativeName>
            <fullName evidence="3">CoaC</fullName>
        </alternativeName>
    </domain>
    <domain>
        <recommendedName>
            <fullName evidence="3">Phosphopantothenate--cysteine ligase</fullName>
            <ecNumber evidence="3">6.3.2.5</ecNumber>
        </recommendedName>
        <alternativeName>
            <fullName evidence="3">CoaB</fullName>
        </alternativeName>
        <alternativeName>
            <fullName evidence="3">Phosphopantothenoylcysteine synthetase</fullName>
            <shortName evidence="3">PPC synthetase</shortName>
            <shortName evidence="3">PPC-S</shortName>
        </alternativeName>
    </domain>
</protein>
<evidence type="ECO:0000313" key="9">
    <source>
        <dbReference type="Proteomes" id="UP000319829"/>
    </source>
</evidence>
<comment type="caution">
    <text evidence="3">Lacks conserved residue(s) required for the propagation of feature annotation.</text>
</comment>
<keyword evidence="2 3" id="KW-0456">Lyase</keyword>
<feature type="region of interest" description="Phosphopantothenoylcysteine decarboxylase" evidence="3">
    <location>
        <begin position="1"/>
        <end position="250"/>
    </location>
</feature>
<dbReference type="Pfam" id="PF02441">
    <property type="entry name" value="Flavoprotein"/>
    <property type="match status" value="1"/>
</dbReference>
<comment type="similarity">
    <text evidence="3">In the C-terminal section; belongs to the PPC synthetase family.</text>
</comment>
<dbReference type="HAMAP" id="MF_02225">
    <property type="entry name" value="CoaBC"/>
    <property type="match status" value="1"/>
</dbReference>
<keyword evidence="3" id="KW-0285">Flavoprotein</keyword>
<dbReference type="GO" id="GO:0046872">
    <property type="term" value="F:metal ion binding"/>
    <property type="evidence" value="ECO:0007669"/>
    <property type="project" value="UniProtKB-KW"/>
</dbReference>
<feature type="binding site" evidence="3">
    <location>
        <position position="397"/>
    </location>
    <ligand>
        <name>CTP</name>
        <dbReference type="ChEBI" id="CHEBI:37563"/>
    </ligand>
</feature>
<evidence type="ECO:0000313" key="8">
    <source>
        <dbReference type="Proteomes" id="UP000317366"/>
    </source>
</evidence>
<name>A0A538SNC1_UNCEI</name>
<dbReference type="InterPro" id="IPR005252">
    <property type="entry name" value="CoaBC"/>
</dbReference>
<comment type="catalytic activity">
    <reaction evidence="3">
        <text>(R)-4'-phosphopantothenate + L-cysteine + CTP = N-[(R)-4-phosphopantothenoyl]-L-cysteine + CMP + diphosphate + H(+)</text>
        <dbReference type="Rhea" id="RHEA:19397"/>
        <dbReference type="ChEBI" id="CHEBI:10986"/>
        <dbReference type="ChEBI" id="CHEBI:15378"/>
        <dbReference type="ChEBI" id="CHEBI:33019"/>
        <dbReference type="ChEBI" id="CHEBI:35235"/>
        <dbReference type="ChEBI" id="CHEBI:37563"/>
        <dbReference type="ChEBI" id="CHEBI:59458"/>
        <dbReference type="ChEBI" id="CHEBI:60377"/>
        <dbReference type="EC" id="6.3.2.5"/>
    </reaction>
</comment>
<dbReference type="UniPathway" id="UPA00241">
    <property type="reaction ID" value="UER00353"/>
</dbReference>
<evidence type="ECO:0000256" key="3">
    <source>
        <dbReference type="HAMAP-Rule" id="MF_02225"/>
    </source>
</evidence>
<dbReference type="PANTHER" id="PTHR14359">
    <property type="entry name" value="HOMO-OLIGOMERIC FLAVIN CONTAINING CYS DECARBOXYLASE FAMILY"/>
    <property type="match status" value="1"/>
</dbReference>
<feature type="binding site" evidence="3">
    <location>
        <position position="383"/>
    </location>
    <ligand>
        <name>CTP</name>
        <dbReference type="ChEBI" id="CHEBI:37563"/>
    </ligand>
</feature>
<dbReference type="Proteomes" id="UP000319829">
    <property type="component" value="Unassembled WGS sequence"/>
</dbReference>
<dbReference type="PANTHER" id="PTHR14359:SF6">
    <property type="entry name" value="PHOSPHOPANTOTHENOYLCYSTEINE DECARBOXYLASE"/>
    <property type="match status" value="1"/>
</dbReference>
<keyword evidence="3" id="KW-0460">Magnesium</keyword>
<dbReference type="EC" id="4.1.1.36" evidence="3"/>
<dbReference type="InterPro" id="IPR035929">
    <property type="entry name" value="CoaB-like_sf"/>
</dbReference>
<evidence type="ECO:0000259" key="5">
    <source>
        <dbReference type="Pfam" id="PF04127"/>
    </source>
</evidence>
<comment type="cofactor">
    <cofactor evidence="3">
        <name>FMN</name>
        <dbReference type="ChEBI" id="CHEBI:58210"/>
    </cofactor>
    <text evidence="3">Binds 1 FMN per subunit.</text>
</comment>
<dbReference type="InterPro" id="IPR003382">
    <property type="entry name" value="Flavoprotein"/>
</dbReference>
<organism evidence="6 9">
    <name type="scientific">Eiseniibacteriota bacterium</name>
    <dbReference type="NCBI Taxonomy" id="2212470"/>
    <lineage>
        <taxon>Bacteria</taxon>
        <taxon>Candidatus Eiseniibacteriota</taxon>
    </lineage>
</organism>
<dbReference type="GO" id="GO:0004632">
    <property type="term" value="F:phosphopantothenate--cysteine ligase activity"/>
    <property type="evidence" value="ECO:0007669"/>
    <property type="project" value="UniProtKB-UniRule"/>
</dbReference>
<dbReference type="GO" id="GO:0071513">
    <property type="term" value="C:phosphopantothenoylcysteine decarboxylase complex"/>
    <property type="evidence" value="ECO:0007669"/>
    <property type="project" value="TreeGrafter"/>
</dbReference>
<gene>
    <name evidence="3" type="primary">coaBC</name>
    <name evidence="6" type="ORF">E6K74_11250</name>
    <name evidence="7" type="ORF">E6K77_05400</name>
</gene>
<feature type="domain" description="Flavoprotein" evidence="4">
    <location>
        <begin position="11"/>
        <end position="194"/>
    </location>
</feature>
<feature type="domain" description="DNA/pantothenate metabolism flavoprotein C-terminal" evidence="5">
    <location>
        <begin position="247"/>
        <end position="455"/>
    </location>
</feature>
<evidence type="ECO:0000313" key="7">
    <source>
        <dbReference type="EMBL" id="TMQ63384.1"/>
    </source>
</evidence>
<dbReference type="EMBL" id="VBOX01000059">
    <property type="protein sequence ID" value="TMQ63384.1"/>
    <property type="molecule type" value="Genomic_DNA"/>
</dbReference>
<comment type="caution">
    <text evidence="6">The sequence shown here is derived from an EMBL/GenBank/DDBJ whole genome shotgun (WGS) entry which is preliminary data.</text>
</comment>
<dbReference type="Gene3D" id="3.40.50.10300">
    <property type="entry name" value="CoaB-like"/>
    <property type="match status" value="1"/>
</dbReference>
<dbReference type="GO" id="GO:0010181">
    <property type="term" value="F:FMN binding"/>
    <property type="evidence" value="ECO:0007669"/>
    <property type="project" value="UniProtKB-UniRule"/>
</dbReference>
<evidence type="ECO:0000259" key="4">
    <source>
        <dbReference type="Pfam" id="PF02441"/>
    </source>
</evidence>
<evidence type="ECO:0000256" key="2">
    <source>
        <dbReference type="ARBA" id="ARBA00023239"/>
    </source>
</evidence>
<comment type="catalytic activity">
    <reaction evidence="3">
        <text>N-[(R)-4-phosphopantothenoyl]-L-cysteine + H(+) = (R)-4'-phosphopantetheine + CO2</text>
        <dbReference type="Rhea" id="RHEA:16793"/>
        <dbReference type="ChEBI" id="CHEBI:15378"/>
        <dbReference type="ChEBI" id="CHEBI:16526"/>
        <dbReference type="ChEBI" id="CHEBI:59458"/>
        <dbReference type="ChEBI" id="CHEBI:61723"/>
        <dbReference type="EC" id="4.1.1.36"/>
    </reaction>
</comment>
<accession>A0A538SNC1</accession>
<comment type="cofactor">
    <cofactor evidence="3">
        <name>Mg(2+)</name>
        <dbReference type="ChEBI" id="CHEBI:18420"/>
    </cofactor>
</comment>
<dbReference type="SUPFAM" id="SSF102645">
    <property type="entry name" value="CoaB-like"/>
    <property type="match status" value="1"/>
</dbReference>
<dbReference type="EC" id="6.3.2.5" evidence="3"/>
<keyword evidence="1 3" id="KW-0210">Decarboxylase</keyword>
<keyword evidence="3" id="KW-0511">Multifunctional enzyme</keyword>
<dbReference type="GO" id="GO:0015941">
    <property type="term" value="P:pantothenate catabolic process"/>
    <property type="evidence" value="ECO:0007669"/>
    <property type="project" value="InterPro"/>
</dbReference>
<dbReference type="InterPro" id="IPR007085">
    <property type="entry name" value="DNA/pantothenate-metab_flavo_C"/>
</dbReference>